<evidence type="ECO:0000313" key="2">
    <source>
        <dbReference type="EMBL" id="PJG51128.1"/>
    </source>
</evidence>
<organism evidence="2 3">
    <name type="scientific">Bradyrhizobium forestalis</name>
    <dbReference type="NCBI Taxonomy" id="1419263"/>
    <lineage>
        <taxon>Bacteria</taxon>
        <taxon>Pseudomonadati</taxon>
        <taxon>Pseudomonadota</taxon>
        <taxon>Alphaproteobacteria</taxon>
        <taxon>Hyphomicrobiales</taxon>
        <taxon>Nitrobacteraceae</taxon>
        <taxon>Bradyrhizobium</taxon>
    </lineage>
</organism>
<gene>
    <name evidence="2" type="ORF">CVM73_32590</name>
</gene>
<evidence type="ECO:0000313" key="3">
    <source>
        <dbReference type="Proteomes" id="UP000231194"/>
    </source>
</evidence>
<dbReference type="AlphaFoldDB" id="A0A2M8QZY6"/>
<evidence type="ECO:0000256" key="1">
    <source>
        <dbReference type="SAM" id="MobiDB-lite"/>
    </source>
</evidence>
<protein>
    <submittedName>
        <fullName evidence="2">Uncharacterized protein</fullName>
    </submittedName>
</protein>
<keyword evidence="3" id="KW-1185">Reference proteome</keyword>
<comment type="caution">
    <text evidence="2">The sequence shown here is derived from an EMBL/GenBank/DDBJ whole genome shotgun (WGS) entry which is preliminary data.</text>
</comment>
<proteinExistence type="predicted"/>
<accession>A0A2M8QZY6</accession>
<name>A0A2M8QZY6_9BRAD</name>
<dbReference type="Proteomes" id="UP000231194">
    <property type="component" value="Unassembled WGS sequence"/>
</dbReference>
<dbReference type="EMBL" id="PGVG01000042">
    <property type="protein sequence ID" value="PJG51128.1"/>
    <property type="molecule type" value="Genomic_DNA"/>
</dbReference>
<reference evidence="2 3" key="1">
    <citation type="submission" date="2017-11" db="EMBL/GenBank/DDBJ databases">
        <title>Bradyrhizobium forestalis sp. nov., an efficient nitrogen-fixing bacterium isolated from nodules of forest legume species in the Amazon.</title>
        <authorList>
            <person name="Costa E.M."/>
            <person name="Guimaraes A."/>
            <person name="Carvalho T.S."/>
            <person name="Rodrigues T.L."/>
            <person name="Ribeiro P.R.A."/>
            <person name="Lebbe L."/>
            <person name="Willems A."/>
            <person name="Moreira F.M.S."/>
        </authorList>
    </citation>
    <scope>NUCLEOTIDE SEQUENCE [LARGE SCALE GENOMIC DNA]</scope>
    <source>
        <strain evidence="2 3">INPA54B</strain>
    </source>
</reference>
<sequence>MRARRILARSAAALPLPLAGEGWGEGVSAVGQSPSGKNPHPALRADLSRKRERCTAPAPCSSPS</sequence>
<feature type="region of interest" description="Disordered" evidence="1">
    <location>
        <begin position="18"/>
        <end position="64"/>
    </location>
</feature>